<protein>
    <recommendedName>
        <fullName evidence="4">Polysaccharide biosynthesis protein CapD-like domain-containing protein</fullName>
    </recommendedName>
</protein>
<dbReference type="AlphaFoldDB" id="A0A150QDR5"/>
<sequence length="637" mass="70162">MIKSTLNVTLVRRSIIVLAHLVLWSLAFGGALLLRFDGDPAGIHQPFRSNWPYALGTLLVCRAITFYAFGLFHGLWRYTGLPDLWKLLRTTALGTAALVVVAEFVLRRAQLPRSVYVGELLLSVVLAGGLRSAIRGVRELKRARRSTNATQVLIVGAGDAGESLLRSLQRMPDRKWNVCGFVDDDPMKWQARIRDVRVLGPADEATLRKAAADHDVKLIVLALPSAPGSRIKEIVNICRQLNVQTKTIPSVAEHIQEGGFSQIREVAIEDLLRRDPVTLDVKQVQQLIEGRTILVTGAAGSIGSELVRQAMRFRPRKILLLDHNENGLFYLERELRQAFPSASLVPLVCDITDRDRIGSIFRRHRPMVVLHAAAHKHVHMMELNSAAALKNNVFGTRTVADAAHEFGTDTFVLISTDKAVNPTSVMGCSKRVAEMVIQTRGATSRTRYVAVRFGNVLGSNGSVVPLFREQIRNGGPVTVTHPEVQRYFMTIPEATQLVLQAGALGSRSEIFVLDMGKPVKIIDLAKLMIELSCPNPDDIKIEFTGLRQGEKLAEELLLDSEAYGSTPHPKVLVGRIQPVPKERLDRALEHLASAARAGNDAELRRLLEDLVPEAHLSHPEERPSAVPSLAQPASALA</sequence>
<dbReference type="SUPFAM" id="SSF51735">
    <property type="entry name" value="NAD(P)-binding Rossmann-fold domains"/>
    <property type="match status" value="2"/>
</dbReference>
<reference evidence="5 6" key="1">
    <citation type="submission" date="2014-02" db="EMBL/GenBank/DDBJ databases">
        <title>The small core and large imbalanced accessory genome model reveals a collaborative survival strategy of Sorangium cellulosum strains in nature.</title>
        <authorList>
            <person name="Han K."/>
            <person name="Peng R."/>
            <person name="Blom J."/>
            <person name="Li Y.-Z."/>
        </authorList>
    </citation>
    <scope>NUCLEOTIDE SEQUENCE [LARGE SCALE GENOMIC DNA]</scope>
    <source>
        <strain evidence="5 6">So0008-312</strain>
    </source>
</reference>
<keyword evidence="3" id="KW-1133">Transmembrane helix</keyword>
<organism evidence="5 6">
    <name type="scientific">Sorangium cellulosum</name>
    <name type="common">Polyangium cellulosum</name>
    <dbReference type="NCBI Taxonomy" id="56"/>
    <lineage>
        <taxon>Bacteria</taxon>
        <taxon>Pseudomonadati</taxon>
        <taxon>Myxococcota</taxon>
        <taxon>Polyangia</taxon>
        <taxon>Polyangiales</taxon>
        <taxon>Polyangiaceae</taxon>
        <taxon>Sorangium</taxon>
    </lineage>
</organism>
<dbReference type="Proteomes" id="UP000075260">
    <property type="component" value="Unassembled WGS sequence"/>
</dbReference>
<dbReference type="CDD" id="cd05237">
    <property type="entry name" value="UDP_invert_4-6DH_SDR_e"/>
    <property type="match status" value="1"/>
</dbReference>
<feature type="transmembrane region" description="Helical" evidence="3">
    <location>
        <begin position="115"/>
        <end position="134"/>
    </location>
</feature>
<proteinExistence type="inferred from homology"/>
<dbReference type="InterPro" id="IPR051203">
    <property type="entry name" value="Polysaccharide_Synthase-Rel"/>
</dbReference>
<evidence type="ECO:0000256" key="2">
    <source>
        <dbReference type="SAM" id="MobiDB-lite"/>
    </source>
</evidence>
<dbReference type="OrthoDB" id="9769113at2"/>
<dbReference type="EMBL" id="JEMA01000771">
    <property type="protein sequence ID" value="KYF66110.1"/>
    <property type="molecule type" value="Genomic_DNA"/>
</dbReference>
<comment type="caution">
    <text evidence="5">The sequence shown here is derived from an EMBL/GenBank/DDBJ whole genome shotgun (WGS) entry which is preliminary data.</text>
</comment>
<dbReference type="InterPro" id="IPR036291">
    <property type="entry name" value="NAD(P)-bd_dom_sf"/>
</dbReference>
<name>A0A150QDR5_SORCE</name>
<evidence type="ECO:0000313" key="5">
    <source>
        <dbReference type="EMBL" id="KYF66110.1"/>
    </source>
</evidence>
<evidence type="ECO:0000256" key="3">
    <source>
        <dbReference type="SAM" id="Phobius"/>
    </source>
</evidence>
<dbReference type="PANTHER" id="PTHR43318:SF1">
    <property type="entry name" value="POLYSACCHARIDE BIOSYNTHESIS PROTEIN EPSC-RELATED"/>
    <property type="match status" value="1"/>
</dbReference>
<keyword evidence="3" id="KW-0472">Membrane</keyword>
<keyword evidence="3" id="KW-0812">Transmembrane</keyword>
<dbReference type="RefSeq" id="WP_061610696.1">
    <property type="nucleotide sequence ID" value="NZ_JEMA01000771.1"/>
</dbReference>
<dbReference type="Gene3D" id="3.40.50.720">
    <property type="entry name" value="NAD(P)-binding Rossmann-like Domain"/>
    <property type="match status" value="2"/>
</dbReference>
<evidence type="ECO:0000259" key="4">
    <source>
        <dbReference type="Pfam" id="PF02719"/>
    </source>
</evidence>
<accession>A0A150QDR5</accession>
<dbReference type="InterPro" id="IPR003869">
    <property type="entry name" value="Polysac_CapD-like"/>
</dbReference>
<feature type="region of interest" description="Disordered" evidence="2">
    <location>
        <begin position="616"/>
        <end position="637"/>
    </location>
</feature>
<evidence type="ECO:0000256" key="1">
    <source>
        <dbReference type="ARBA" id="ARBA00007430"/>
    </source>
</evidence>
<feature type="transmembrane region" description="Helical" evidence="3">
    <location>
        <begin position="87"/>
        <end position="109"/>
    </location>
</feature>
<evidence type="ECO:0000313" key="6">
    <source>
        <dbReference type="Proteomes" id="UP000075260"/>
    </source>
</evidence>
<comment type="similarity">
    <text evidence="1">Belongs to the polysaccharide synthase family.</text>
</comment>
<feature type="transmembrane region" description="Helical" evidence="3">
    <location>
        <begin position="54"/>
        <end position="75"/>
    </location>
</feature>
<gene>
    <name evidence="5" type="ORF">BE15_16835</name>
</gene>
<dbReference type="Pfam" id="PF02719">
    <property type="entry name" value="Polysacc_synt_2"/>
    <property type="match status" value="1"/>
</dbReference>
<feature type="transmembrane region" description="Helical" evidence="3">
    <location>
        <begin position="15"/>
        <end position="34"/>
    </location>
</feature>
<feature type="domain" description="Polysaccharide biosynthesis protein CapD-like" evidence="4">
    <location>
        <begin position="293"/>
        <end position="573"/>
    </location>
</feature>
<dbReference type="Pfam" id="PF13727">
    <property type="entry name" value="CoA_binding_3"/>
    <property type="match status" value="1"/>
</dbReference>
<dbReference type="PANTHER" id="PTHR43318">
    <property type="entry name" value="UDP-N-ACETYLGLUCOSAMINE 4,6-DEHYDRATASE"/>
    <property type="match status" value="1"/>
</dbReference>